<keyword evidence="5" id="KW-1185">Reference proteome</keyword>
<dbReference type="VEuPathDB" id="AmoebaDB:NF0086590"/>
<dbReference type="SUPFAM" id="SSF50985">
    <property type="entry name" value="RCC1/BLIP-II"/>
    <property type="match status" value="1"/>
</dbReference>
<dbReference type="VEuPathDB" id="AmoebaDB:NfTy_016280"/>
<gene>
    <name evidence="4" type="ORF">FDP41_010998</name>
</gene>
<feature type="region of interest" description="Disordered" evidence="3">
    <location>
        <begin position="44"/>
        <end position="66"/>
    </location>
</feature>
<evidence type="ECO:0000256" key="2">
    <source>
        <dbReference type="PROSITE-ProRule" id="PRU00235"/>
    </source>
</evidence>
<dbReference type="PANTHER" id="PTHR22872">
    <property type="entry name" value="BTK-BINDING PROTEIN-RELATED"/>
    <property type="match status" value="1"/>
</dbReference>
<comment type="caution">
    <text evidence="4">The sequence shown here is derived from an EMBL/GenBank/DDBJ whole genome shotgun (WGS) entry which is preliminary data.</text>
</comment>
<dbReference type="RefSeq" id="XP_044567733.1">
    <property type="nucleotide sequence ID" value="XM_044701357.1"/>
</dbReference>
<feature type="repeat" description="RCC1" evidence="2">
    <location>
        <begin position="121"/>
        <end position="175"/>
    </location>
</feature>
<feature type="repeat" description="RCC1" evidence="2">
    <location>
        <begin position="177"/>
        <end position="232"/>
    </location>
</feature>
<name>A0A6A5CBJ4_NAEFO</name>
<dbReference type="InterPro" id="IPR009091">
    <property type="entry name" value="RCC1/BLIP-II"/>
</dbReference>
<proteinExistence type="predicted"/>
<dbReference type="InterPro" id="IPR051625">
    <property type="entry name" value="Signaling_Regulatory_Domain"/>
</dbReference>
<dbReference type="VEuPathDB" id="AmoebaDB:FDP41_010998"/>
<dbReference type="Pfam" id="PF13540">
    <property type="entry name" value="RCC1_2"/>
    <property type="match status" value="1"/>
</dbReference>
<dbReference type="Pfam" id="PF00415">
    <property type="entry name" value="RCC1"/>
    <property type="match status" value="1"/>
</dbReference>
<organism evidence="4 5">
    <name type="scientific">Naegleria fowleri</name>
    <name type="common">Brain eating amoeba</name>
    <dbReference type="NCBI Taxonomy" id="5763"/>
    <lineage>
        <taxon>Eukaryota</taxon>
        <taxon>Discoba</taxon>
        <taxon>Heterolobosea</taxon>
        <taxon>Tetramitia</taxon>
        <taxon>Eutetramitia</taxon>
        <taxon>Vahlkampfiidae</taxon>
        <taxon>Naegleria</taxon>
    </lineage>
</organism>
<dbReference type="PROSITE" id="PS50012">
    <property type="entry name" value="RCC1_3"/>
    <property type="match status" value="2"/>
</dbReference>
<evidence type="ECO:0000313" key="4">
    <source>
        <dbReference type="EMBL" id="KAF0983020.1"/>
    </source>
</evidence>
<dbReference type="AlphaFoldDB" id="A0A6A5CBJ4"/>
<evidence type="ECO:0000256" key="1">
    <source>
        <dbReference type="ARBA" id="ARBA00022737"/>
    </source>
</evidence>
<accession>A0A6A5CBJ4</accession>
<dbReference type="InterPro" id="IPR000408">
    <property type="entry name" value="Reg_chr_condens"/>
</dbReference>
<evidence type="ECO:0000313" key="5">
    <source>
        <dbReference type="Proteomes" id="UP000444721"/>
    </source>
</evidence>
<reference evidence="4 5" key="1">
    <citation type="journal article" date="2019" name="Sci. Rep.">
        <title>Nanopore sequencing improves the draft genome of the human pathogenic amoeba Naegleria fowleri.</title>
        <authorList>
            <person name="Liechti N."/>
            <person name="Schurch N."/>
            <person name="Bruggmann R."/>
            <person name="Wittwer M."/>
        </authorList>
    </citation>
    <scope>NUCLEOTIDE SEQUENCE [LARGE SCALE GENOMIC DNA]</scope>
    <source>
        <strain evidence="4 5">ATCC 30894</strain>
    </source>
</reference>
<keyword evidence="1" id="KW-0677">Repeat</keyword>
<dbReference type="Proteomes" id="UP000444721">
    <property type="component" value="Unassembled WGS sequence"/>
</dbReference>
<dbReference type="EMBL" id="VFQX01000007">
    <property type="protein sequence ID" value="KAF0983020.1"/>
    <property type="molecule type" value="Genomic_DNA"/>
</dbReference>
<protein>
    <submittedName>
        <fullName evidence="4">Uncharacterized protein</fullName>
    </submittedName>
</protein>
<dbReference type="OrthoDB" id="10253607at2759"/>
<dbReference type="GeneID" id="68118213"/>
<evidence type="ECO:0000256" key="3">
    <source>
        <dbReference type="SAM" id="MobiDB-lite"/>
    </source>
</evidence>
<dbReference type="Gene3D" id="2.130.10.30">
    <property type="entry name" value="Regulator of chromosome condensation 1/beta-lactamase-inhibitor protein II"/>
    <property type="match status" value="1"/>
</dbReference>
<sequence>MIAATTSRSGSSSGNYSQSMTMTTTLSTHSLLISTYFKKNSNSDISKKSVSIDPSNMSSSSHVSNVSSGYTALPSLTTIDLYKDFGIQVSSRKYNGRTDRSVYVKKVSCGEGFTFILLSDNRVFSRGANRYGQLGLGHRNNISATEDGFHHVTAIPDTILDIQGGADFTLFFKTKSSDIYGCGSNSFGKLGIGLKDNSTVIVPKRVKSAAFNFRKIESIACGLHHVIYITEDREVVVCGCNFK</sequence>